<proteinExistence type="predicted"/>
<dbReference type="AlphaFoldDB" id="A0A7R8WD33"/>
<sequence length="115" mass="12835">MEVVTKPDSPGYPSGNGAPRSPSETEVAKAVSQLREKKEKLLVWKQYYEKMFQVTSKAIEDLEGTCSSELRLPDYPDMQTLEEILCGKQAAKKPPSRTNSAKKLTKQLSALFRGN</sequence>
<gene>
    <name evidence="2" type="ORF">CTOB1V02_LOCUS7266</name>
</gene>
<organism evidence="2">
    <name type="scientific">Cyprideis torosa</name>
    <dbReference type="NCBI Taxonomy" id="163714"/>
    <lineage>
        <taxon>Eukaryota</taxon>
        <taxon>Metazoa</taxon>
        <taxon>Ecdysozoa</taxon>
        <taxon>Arthropoda</taxon>
        <taxon>Crustacea</taxon>
        <taxon>Oligostraca</taxon>
        <taxon>Ostracoda</taxon>
        <taxon>Podocopa</taxon>
        <taxon>Podocopida</taxon>
        <taxon>Cytherocopina</taxon>
        <taxon>Cytheroidea</taxon>
        <taxon>Cytherideidae</taxon>
        <taxon>Cyprideis</taxon>
    </lineage>
</organism>
<evidence type="ECO:0000313" key="2">
    <source>
        <dbReference type="EMBL" id="CAD7229394.1"/>
    </source>
</evidence>
<feature type="region of interest" description="Disordered" evidence="1">
    <location>
        <begin position="90"/>
        <end position="115"/>
    </location>
</feature>
<name>A0A7R8WD33_9CRUS</name>
<feature type="region of interest" description="Disordered" evidence="1">
    <location>
        <begin position="1"/>
        <end position="28"/>
    </location>
</feature>
<accession>A0A7R8WD33</accession>
<dbReference type="EMBL" id="OB662043">
    <property type="protein sequence ID" value="CAD7229394.1"/>
    <property type="molecule type" value="Genomic_DNA"/>
</dbReference>
<feature type="compositionally biased region" description="Polar residues" evidence="1">
    <location>
        <begin position="96"/>
        <end position="108"/>
    </location>
</feature>
<reference evidence="2" key="1">
    <citation type="submission" date="2020-11" db="EMBL/GenBank/DDBJ databases">
        <authorList>
            <person name="Tran Van P."/>
        </authorList>
    </citation>
    <scope>NUCLEOTIDE SEQUENCE</scope>
</reference>
<evidence type="ECO:0000256" key="1">
    <source>
        <dbReference type="SAM" id="MobiDB-lite"/>
    </source>
</evidence>
<protein>
    <submittedName>
        <fullName evidence="2">Uncharacterized protein</fullName>
    </submittedName>
</protein>